<dbReference type="EMBL" id="LC064121">
    <property type="protein sequence ID" value="BBD50133.1"/>
    <property type="molecule type" value="Genomic_DNA"/>
</dbReference>
<dbReference type="GO" id="GO:0019867">
    <property type="term" value="C:outer membrane"/>
    <property type="evidence" value="ECO:0007669"/>
    <property type="project" value="InterPro"/>
</dbReference>
<dbReference type="GO" id="GO:0055085">
    <property type="term" value="P:transmembrane transport"/>
    <property type="evidence" value="ECO:0007669"/>
    <property type="project" value="TreeGrafter"/>
</dbReference>
<dbReference type="SUPFAM" id="SSF56925">
    <property type="entry name" value="OMPA-like"/>
    <property type="match status" value="1"/>
</dbReference>
<feature type="chain" id="PRO_5019842501" evidence="1">
    <location>
        <begin position="28"/>
        <end position="251"/>
    </location>
</feature>
<dbReference type="InterPro" id="IPR011250">
    <property type="entry name" value="OMP/PagP_B-barrel"/>
</dbReference>
<evidence type="ECO:0000256" key="1">
    <source>
        <dbReference type="SAM" id="SignalP"/>
    </source>
</evidence>
<proteinExistence type="predicted"/>
<dbReference type="Gene3D" id="2.40.160.20">
    <property type="match status" value="1"/>
</dbReference>
<dbReference type="Pfam" id="PF03922">
    <property type="entry name" value="OmpW"/>
    <property type="match status" value="1"/>
</dbReference>
<evidence type="ECO:0000313" key="2">
    <source>
        <dbReference type="EMBL" id="BBD50133.1"/>
    </source>
</evidence>
<dbReference type="InterPro" id="IPR005618">
    <property type="entry name" value="OMPW"/>
</dbReference>
<dbReference type="PANTHER" id="PTHR36920:SF1">
    <property type="entry name" value="OUTER MEMBRANE PROTEIN W"/>
    <property type="match status" value="1"/>
</dbReference>
<accession>A0A455R1U5</accession>
<dbReference type="PANTHER" id="PTHR36920">
    <property type="match status" value="1"/>
</dbReference>
<name>A0A455R1U5_9GAMM</name>
<organism evidence="2">
    <name type="scientific">Haliea sp. ETY-M</name>
    <dbReference type="NCBI Taxonomy" id="1055105"/>
    <lineage>
        <taxon>Bacteria</taxon>
        <taxon>Pseudomonadati</taxon>
        <taxon>Pseudomonadota</taxon>
        <taxon>Gammaproteobacteria</taxon>
        <taxon>Cellvibrionales</taxon>
        <taxon>Halieaceae</taxon>
        <taxon>Haliea</taxon>
    </lineage>
</organism>
<keyword evidence="1" id="KW-0732">Signal</keyword>
<sequence>MQTQKKLNCSGALLLGAAAVVSTPAAAYEAGDILFRTGAVVVAPDESSDGIAIPALGVPPIEGTGVEIDNDTQLTLMATYMFSDSLGIELLAATPFTHNITADLRAAGYGKVPVGEATHLPPTLSAVWYPLGSASALSPYVGIGVNYTVFIDEDVSSALEGAVPIVANDIAGIDLGESVPLSMDLDSSVGIAFQLGVDYNLNDKWHVNASARWIDIETDAKITNRDLGTVITVDNVKIDPWVYQLNIGYRF</sequence>
<feature type="signal peptide" evidence="1">
    <location>
        <begin position="1"/>
        <end position="27"/>
    </location>
</feature>
<protein>
    <submittedName>
        <fullName evidence="2">Outer membrane protein W</fullName>
    </submittedName>
</protein>
<dbReference type="AlphaFoldDB" id="A0A455R1U5"/>
<reference evidence="2" key="1">
    <citation type="submission" date="2015-07" db="EMBL/GenBank/DDBJ databases">
        <title>Novel operon containing particulate methane monooxygenase-type genes and epoxyalkane:coenzyme M transferase gene in ethylene-assimilating marine bacterium, Haliea sp. ETY-M.</title>
        <authorList>
            <person name="Suzuki T."/>
            <person name="Habe H."/>
            <person name="Nakajima-Kambe T."/>
            <person name="Fuse H."/>
        </authorList>
    </citation>
    <scope>NUCLEOTIDE SEQUENCE</scope>
    <source>
        <strain evidence="2">ETY-M</strain>
    </source>
</reference>